<dbReference type="GO" id="GO:0043386">
    <property type="term" value="P:mycotoxin biosynthetic process"/>
    <property type="evidence" value="ECO:0007669"/>
    <property type="project" value="UniProtKB-ARBA"/>
</dbReference>
<dbReference type="Proteomes" id="UP001313282">
    <property type="component" value="Unassembled WGS sequence"/>
</dbReference>
<name>A0AAN8MZX2_9PEZI</name>
<comment type="caution">
    <text evidence="4">The sequence shown here is derived from an EMBL/GenBank/DDBJ whole genome shotgun (WGS) entry which is preliminary data.</text>
</comment>
<keyword evidence="3" id="KW-0460">Magnesium</keyword>
<proteinExistence type="predicted"/>
<dbReference type="InterPro" id="IPR008949">
    <property type="entry name" value="Isoprenoid_synthase_dom_sf"/>
</dbReference>
<dbReference type="InterPro" id="IPR000092">
    <property type="entry name" value="Polyprenyl_synt"/>
</dbReference>
<keyword evidence="5" id="KW-1185">Reference proteome</keyword>
<dbReference type="SFLD" id="SFLDS00005">
    <property type="entry name" value="Isoprenoid_Synthase_Type_I"/>
    <property type="match status" value="1"/>
</dbReference>
<dbReference type="Pfam" id="PF19086">
    <property type="entry name" value="Terpene_syn_C_2"/>
    <property type="match status" value="1"/>
</dbReference>
<evidence type="ECO:0000256" key="1">
    <source>
        <dbReference type="ARBA" id="ARBA00022679"/>
    </source>
</evidence>
<dbReference type="PROSITE" id="PS00444">
    <property type="entry name" value="POLYPRENYL_SYNTHASE_2"/>
    <property type="match status" value="1"/>
</dbReference>
<dbReference type="AlphaFoldDB" id="A0AAN8MZX2"/>
<organism evidence="4 5">
    <name type="scientific">Orbilia javanica</name>
    <dbReference type="NCBI Taxonomy" id="47235"/>
    <lineage>
        <taxon>Eukaryota</taxon>
        <taxon>Fungi</taxon>
        <taxon>Dikarya</taxon>
        <taxon>Ascomycota</taxon>
        <taxon>Pezizomycotina</taxon>
        <taxon>Orbiliomycetes</taxon>
        <taxon>Orbiliales</taxon>
        <taxon>Orbiliaceae</taxon>
        <taxon>Orbilia</taxon>
    </lineage>
</organism>
<dbReference type="CDD" id="cd00685">
    <property type="entry name" value="Trans_IPPS_HT"/>
    <property type="match status" value="1"/>
</dbReference>
<evidence type="ECO:0000313" key="5">
    <source>
        <dbReference type="Proteomes" id="UP001313282"/>
    </source>
</evidence>
<dbReference type="GO" id="GO:0046165">
    <property type="term" value="P:alcohol biosynthetic process"/>
    <property type="evidence" value="ECO:0007669"/>
    <property type="project" value="UniProtKB-ARBA"/>
</dbReference>
<dbReference type="GO" id="GO:0046872">
    <property type="term" value="F:metal ion binding"/>
    <property type="evidence" value="ECO:0007669"/>
    <property type="project" value="UniProtKB-KW"/>
</dbReference>
<dbReference type="InterPro" id="IPR033749">
    <property type="entry name" value="Polyprenyl_synt_CS"/>
</dbReference>
<dbReference type="PROSITE" id="PS00723">
    <property type="entry name" value="POLYPRENYL_SYNTHASE_1"/>
    <property type="match status" value="1"/>
</dbReference>
<dbReference type="GO" id="GO:0004659">
    <property type="term" value="F:prenyltransferase activity"/>
    <property type="evidence" value="ECO:0007669"/>
    <property type="project" value="InterPro"/>
</dbReference>
<dbReference type="GO" id="GO:0008299">
    <property type="term" value="P:isoprenoid biosynthetic process"/>
    <property type="evidence" value="ECO:0007669"/>
    <property type="project" value="InterPro"/>
</dbReference>
<evidence type="ECO:0000256" key="3">
    <source>
        <dbReference type="ARBA" id="ARBA00022842"/>
    </source>
</evidence>
<dbReference type="PANTHER" id="PTHR12001:SF72">
    <property type="entry name" value="THIJ_PFPI FAMILY PROTEIN (AFU_ORTHOLOGUE AFUA_3G01210)-RELATED"/>
    <property type="match status" value="1"/>
</dbReference>
<dbReference type="SUPFAM" id="SSF48576">
    <property type="entry name" value="Terpenoid synthases"/>
    <property type="match status" value="2"/>
</dbReference>
<dbReference type="Gene3D" id="1.10.600.10">
    <property type="entry name" value="Farnesyl Diphosphate Synthase"/>
    <property type="match status" value="2"/>
</dbReference>
<reference evidence="4 5" key="1">
    <citation type="submission" date="2019-10" db="EMBL/GenBank/DDBJ databases">
        <authorList>
            <person name="Palmer J.M."/>
        </authorList>
    </citation>
    <scope>NUCLEOTIDE SEQUENCE [LARGE SCALE GENOMIC DNA]</scope>
    <source>
        <strain evidence="4 5">TWF718</strain>
    </source>
</reference>
<evidence type="ECO:0000313" key="4">
    <source>
        <dbReference type="EMBL" id="KAK6347375.1"/>
    </source>
</evidence>
<sequence length="698" mass="79947">MPLIPALVPPKYSQPIPEAFLKGYWSNLDVRVHCRAADELKLVDSMIQDWLGRGGCNRPSYVVDGLGAILSLIMPEAEPQRLLEMGPLCSFSFLEDDFLDGDMFATEETSDSRRNIGDAQLLRRKYRNILNQVKSKIFVELLEADDAQNTYVQAYEGWAKASTETENLDVEFESLEEYLNERLDNFAASCGWSVMPILHDFKLSENDMSDLNCIDQLSYRMMILINDYYSVENDWSSHAALDKSGLPPSAVYVVMRIQDVSVAEAKRIVQEEFLIMEKSWLELRDRLIRECNQSSIPDFAKYMTCLQYFITGILVFSLNAPRYHPDPSEIPFYPKPEHKLATLPRKQKQEKSNRIKRPMIENDRELESIKKPRRGEAPWLAEYQQVSDKTILEPADYIKSLPSKKIRHLAIDALDLWYKVPSGSVELIKEVIDMLHSSSLIIDDIEDSSELRRGRPSAHMIFGTPQSINAANYLFVRCISEVQRLSPNAVAIFADELRNLHVGQGSDLQWTFHGECPTELEYIQMIDGKTGGLFRMASRLMRDQATTNEDLEVESLLTLIGRFFQIRDDYQNLGSLDYEKAKGHLSDLDEGKFSFMLIHALNHNTGNRQLKSLLTMRAQRGTLSAEQKELIMRHIKQSKSMEYTYKALEDLQSKIQSDLEDLESTIPGSRHGDNKNWMIRAIMARLRLGDAKVGSLKK</sequence>
<evidence type="ECO:0000256" key="2">
    <source>
        <dbReference type="ARBA" id="ARBA00022723"/>
    </source>
</evidence>
<dbReference type="EMBL" id="JAVHNR010000003">
    <property type="protein sequence ID" value="KAK6347375.1"/>
    <property type="molecule type" value="Genomic_DNA"/>
</dbReference>
<gene>
    <name evidence="4" type="ORF">TWF718_005214</name>
</gene>
<protein>
    <submittedName>
        <fullName evidence="4">Uncharacterized protein</fullName>
    </submittedName>
</protein>
<keyword evidence="1" id="KW-0808">Transferase</keyword>
<dbReference type="PANTHER" id="PTHR12001">
    <property type="entry name" value="GERANYLGERANYL PYROPHOSPHATE SYNTHASE"/>
    <property type="match status" value="1"/>
</dbReference>
<dbReference type="Pfam" id="PF00348">
    <property type="entry name" value="polyprenyl_synt"/>
    <property type="match status" value="1"/>
</dbReference>
<keyword evidence="2" id="KW-0479">Metal-binding</keyword>
<accession>A0AAN8MZX2</accession>